<dbReference type="EMBL" id="JAGIYZ010000019">
    <property type="protein sequence ID" value="MBP0465798.1"/>
    <property type="molecule type" value="Genomic_DNA"/>
</dbReference>
<organism evidence="1 2">
    <name type="scientific">Roseomonas nitratireducens</name>
    <dbReference type="NCBI Taxonomy" id="2820810"/>
    <lineage>
        <taxon>Bacteria</taxon>
        <taxon>Pseudomonadati</taxon>
        <taxon>Pseudomonadota</taxon>
        <taxon>Alphaproteobacteria</taxon>
        <taxon>Acetobacterales</taxon>
        <taxon>Roseomonadaceae</taxon>
        <taxon>Roseomonas</taxon>
    </lineage>
</organism>
<dbReference type="Proteomes" id="UP000680815">
    <property type="component" value="Unassembled WGS sequence"/>
</dbReference>
<sequence>MTGSSADTGQAGGWRVVDLDGKTVRHMASLPTPLPFSIVPGTIVSVNINELLMLVDIRFTWDAGSSTWVQVGQMVRLAEPPNEPDIWEVRRHWLRHFGWL</sequence>
<gene>
    <name evidence="1" type="ORF">J5Y09_17860</name>
</gene>
<comment type="caution">
    <text evidence="1">The sequence shown here is derived from an EMBL/GenBank/DDBJ whole genome shotgun (WGS) entry which is preliminary data.</text>
</comment>
<evidence type="ECO:0000313" key="1">
    <source>
        <dbReference type="EMBL" id="MBP0465798.1"/>
    </source>
</evidence>
<accession>A0ABS4AWR0</accession>
<protein>
    <submittedName>
        <fullName evidence="1">Uncharacterized protein</fullName>
    </submittedName>
</protein>
<name>A0ABS4AWR0_9PROT</name>
<keyword evidence="2" id="KW-1185">Reference proteome</keyword>
<evidence type="ECO:0000313" key="2">
    <source>
        <dbReference type="Proteomes" id="UP000680815"/>
    </source>
</evidence>
<proteinExistence type="predicted"/>
<reference evidence="1 2" key="1">
    <citation type="submission" date="2021-03" db="EMBL/GenBank/DDBJ databases">
        <authorList>
            <person name="So Y."/>
        </authorList>
    </citation>
    <scope>NUCLEOTIDE SEQUENCE [LARGE SCALE GENOMIC DNA]</scope>
    <source>
        <strain evidence="1 2">PWR1</strain>
    </source>
</reference>
<dbReference type="RefSeq" id="WP_209353186.1">
    <property type="nucleotide sequence ID" value="NZ_JAGIYZ010000019.1"/>
</dbReference>